<dbReference type="PATRIC" id="fig|136160.3.peg.2103"/>
<feature type="domain" description="VOC" evidence="1">
    <location>
        <begin position="2"/>
        <end position="115"/>
    </location>
</feature>
<reference evidence="2" key="1">
    <citation type="submission" date="2015-08" db="EMBL/GenBank/DDBJ databases">
        <title>Complete DNA Sequence of Pseudomonas syringae pv. actinidiae, the Causal Agent of Kiwifruit Canker Disease.</title>
        <authorList>
            <person name="Rikkerink E.H.A."/>
            <person name="Fineran P.C."/>
        </authorList>
    </citation>
    <scope>NUCLEOTIDE SEQUENCE</scope>
    <source>
        <strain evidence="2">DSM 13666</strain>
    </source>
</reference>
<dbReference type="SUPFAM" id="SSF54593">
    <property type="entry name" value="Glyoxalase/Bleomycin resistance protein/Dihydroxybiphenyl dioxygenase"/>
    <property type="match status" value="1"/>
</dbReference>
<dbReference type="CDD" id="cd06587">
    <property type="entry name" value="VOC"/>
    <property type="match status" value="1"/>
</dbReference>
<dbReference type="AlphaFoldDB" id="A0A0M0KK49"/>
<dbReference type="RefSeq" id="WP_053431060.1">
    <property type="nucleotide sequence ID" value="NZ_CP040441.1"/>
</dbReference>
<dbReference type="InterPro" id="IPR037523">
    <property type="entry name" value="VOC_core"/>
</dbReference>
<evidence type="ECO:0000259" key="1">
    <source>
        <dbReference type="PROSITE" id="PS51819"/>
    </source>
</evidence>
<comment type="caution">
    <text evidence="2">The sequence shown here is derived from an EMBL/GenBank/DDBJ whole genome shotgun (WGS) entry which is preliminary data.</text>
</comment>
<protein>
    <recommendedName>
        <fullName evidence="1">VOC domain-containing protein</fullName>
    </recommendedName>
</protein>
<dbReference type="InterPro" id="IPR029068">
    <property type="entry name" value="Glyas_Bleomycin-R_OHBP_Dase"/>
</dbReference>
<dbReference type="InterPro" id="IPR004360">
    <property type="entry name" value="Glyas_Fos-R_dOase_dom"/>
</dbReference>
<dbReference type="Pfam" id="PF00903">
    <property type="entry name" value="Glyoxalase"/>
    <property type="match status" value="1"/>
</dbReference>
<sequence>MNWDHVGMETSRLDETLKFYQTFFKFEEEQAITFQKENILFIRRGAIRLELIENQQASPHSQQLHICWRVPSLKKEMIRLQKLGLLPIEGPFAFDLFKTVFYKGPNNEIIELIQR</sequence>
<gene>
    <name evidence="2" type="ORF">AMD02_08815</name>
</gene>
<dbReference type="GeneID" id="87597753"/>
<dbReference type="Gene3D" id="3.10.180.10">
    <property type="entry name" value="2,3-Dihydroxybiphenyl 1,2-Dioxygenase, domain 1"/>
    <property type="match status" value="1"/>
</dbReference>
<dbReference type="EMBL" id="LILD01000001">
    <property type="protein sequence ID" value="KOO38952.1"/>
    <property type="molecule type" value="Genomic_DNA"/>
</dbReference>
<proteinExistence type="predicted"/>
<accession>A0A0M0KK49</accession>
<dbReference type="PROSITE" id="PS51819">
    <property type="entry name" value="VOC"/>
    <property type="match status" value="1"/>
</dbReference>
<organism evidence="2">
    <name type="scientific">Halalkalibacterium halodurans</name>
    <name type="common">Bacillus halodurans</name>
    <dbReference type="NCBI Taxonomy" id="86665"/>
    <lineage>
        <taxon>Bacteria</taxon>
        <taxon>Bacillati</taxon>
        <taxon>Bacillota</taxon>
        <taxon>Bacilli</taxon>
        <taxon>Bacillales</taxon>
        <taxon>Bacillaceae</taxon>
        <taxon>Halalkalibacterium (ex Joshi et al. 2022)</taxon>
    </lineage>
</organism>
<name>A0A0M0KK49_ALKHA</name>
<evidence type="ECO:0000313" key="2">
    <source>
        <dbReference type="EMBL" id="KOO38952.1"/>
    </source>
</evidence>